<dbReference type="Pfam" id="PF20150">
    <property type="entry name" value="2EXR"/>
    <property type="match status" value="1"/>
</dbReference>
<organism evidence="2 3">
    <name type="scientific">Xylaria arbuscula</name>
    <dbReference type="NCBI Taxonomy" id="114810"/>
    <lineage>
        <taxon>Eukaryota</taxon>
        <taxon>Fungi</taxon>
        <taxon>Dikarya</taxon>
        <taxon>Ascomycota</taxon>
        <taxon>Pezizomycotina</taxon>
        <taxon>Sordariomycetes</taxon>
        <taxon>Xylariomycetidae</taxon>
        <taxon>Xylariales</taxon>
        <taxon>Xylariaceae</taxon>
        <taxon>Xylaria</taxon>
    </lineage>
</organism>
<sequence>MPTQRFLQFSQLPPELRYKIWGVFGLPRGPMLHTLSSEQYPNDAIITSMVYDKAYNDLDHQIDLTSLCTIRAPMQLSREAREIVLAGRHMQRTTTHKAEIKGFMGGVTDPSEGPKPYCIFHTFFFVNWEIDMFYFRFVRWPQMDYHFDAASRESIRHIAIDVNGPEIINGTLTAPRYHNLMMGFRRYLRDFFKSVETIYLVIGLVPLRRMGAHNGALQKLVGDPENDKPSGAYGYDTVAGFDDEYRLYYERRGGRSPSDWLNKLCPNEFGFHFVEKYHLYYREPVYYVRGRELLQGPLVESSFRHWVEEMIFLAQKEAAEYTTRPIKIRMVMDYDGEVEGTLYIYYRRSCGLSIHSMPHRCRRARSLSLRNLPRLFHRLHRHARF</sequence>
<dbReference type="Proteomes" id="UP001148614">
    <property type="component" value="Unassembled WGS sequence"/>
</dbReference>
<evidence type="ECO:0000259" key="1">
    <source>
        <dbReference type="Pfam" id="PF20150"/>
    </source>
</evidence>
<name>A0A9W8TS56_9PEZI</name>
<accession>A0A9W8TS56</accession>
<protein>
    <recommendedName>
        <fullName evidence="1">2EXR domain-containing protein</fullName>
    </recommendedName>
</protein>
<dbReference type="AlphaFoldDB" id="A0A9W8TS56"/>
<dbReference type="VEuPathDB" id="FungiDB:F4678DRAFT_448095"/>
<proteinExistence type="predicted"/>
<dbReference type="InterPro" id="IPR045518">
    <property type="entry name" value="2EXR"/>
</dbReference>
<evidence type="ECO:0000313" key="3">
    <source>
        <dbReference type="Proteomes" id="UP001148614"/>
    </source>
</evidence>
<gene>
    <name evidence="2" type="ORF">NPX13_g990</name>
</gene>
<reference evidence="2" key="1">
    <citation type="submission" date="2022-07" db="EMBL/GenBank/DDBJ databases">
        <title>Genome Sequence of Xylaria arbuscula.</title>
        <authorList>
            <person name="Buettner E."/>
        </authorList>
    </citation>
    <scope>NUCLEOTIDE SEQUENCE</scope>
    <source>
        <strain evidence="2">VT107</strain>
    </source>
</reference>
<comment type="caution">
    <text evidence="2">The sequence shown here is derived from an EMBL/GenBank/DDBJ whole genome shotgun (WGS) entry which is preliminary data.</text>
</comment>
<evidence type="ECO:0000313" key="2">
    <source>
        <dbReference type="EMBL" id="KAJ3579581.1"/>
    </source>
</evidence>
<dbReference type="EMBL" id="JANPWZ010000081">
    <property type="protein sequence ID" value="KAJ3579581.1"/>
    <property type="molecule type" value="Genomic_DNA"/>
</dbReference>
<feature type="domain" description="2EXR" evidence="1">
    <location>
        <begin position="6"/>
        <end position="111"/>
    </location>
</feature>
<keyword evidence="3" id="KW-1185">Reference proteome</keyword>